<accession>A0A327JSM9</accession>
<dbReference type="Proteomes" id="UP000249299">
    <property type="component" value="Unassembled WGS sequence"/>
</dbReference>
<dbReference type="AlphaFoldDB" id="A0A327JSM9"/>
<comment type="caution">
    <text evidence="3">The sequence shown here is derived from an EMBL/GenBank/DDBJ whole genome shotgun (WGS) entry which is preliminary data.</text>
</comment>
<evidence type="ECO:0000313" key="4">
    <source>
        <dbReference type="Proteomes" id="UP000249299"/>
    </source>
</evidence>
<evidence type="ECO:0000256" key="1">
    <source>
        <dbReference type="SAM" id="MobiDB-lite"/>
    </source>
</evidence>
<feature type="chain" id="PRO_5016246153" evidence="2">
    <location>
        <begin position="25"/>
        <end position="132"/>
    </location>
</feature>
<reference evidence="3 4" key="1">
    <citation type="submission" date="2017-07" db="EMBL/GenBank/DDBJ databases">
        <title>Draft Genome Sequences of Select Purple Nonsulfur Bacteria.</title>
        <authorList>
            <person name="Lasarre B."/>
            <person name="Mckinlay J.B."/>
        </authorList>
    </citation>
    <scope>NUCLEOTIDE SEQUENCE [LARGE SCALE GENOMIC DNA]</scope>
    <source>
        <strain evidence="3 4">DSM 11290</strain>
    </source>
</reference>
<dbReference type="RefSeq" id="WP_111432662.1">
    <property type="nucleotide sequence ID" value="NZ_JACIGG010000012.1"/>
</dbReference>
<evidence type="ECO:0000256" key="2">
    <source>
        <dbReference type="SAM" id="SignalP"/>
    </source>
</evidence>
<sequence>MLHRLLVLVSMLCFVLSGATFTHAAEIHTHLSGHGPNVRGQESHGQQEARGEAVHGTPDCGGHACPHHHQHGSKKDGMGESSVHCGASILGIAPEHFRFGPRAGAIHEHVPAADFTGRLHVLDPPPPRLLSS</sequence>
<feature type="region of interest" description="Disordered" evidence="1">
    <location>
        <begin position="32"/>
        <end position="80"/>
    </location>
</feature>
<evidence type="ECO:0000313" key="3">
    <source>
        <dbReference type="EMBL" id="RAI29499.1"/>
    </source>
</evidence>
<dbReference type="EMBL" id="NPEV01000003">
    <property type="protein sequence ID" value="RAI29499.1"/>
    <property type="molecule type" value="Genomic_DNA"/>
</dbReference>
<organism evidence="3 4">
    <name type="scientific">Rhodobium orientis</name>
    <dbReference type="NCBI Taxonomy" id="34017"/>
    <lineage>
        <taxon>Bacteria</taxon>
        <taxon>Pseudomonadati</taxon>
        <taxon>Pseudomonadota</taxon>
        <taxon>Alphaproteobacteria</taxon>
        <taxon>Hyphomicrobiales</taxon>
        <taxon>Rhodobiaceae</taxon>
        <taxon>Rhodobium</taxon>
    </lineage>
</organism>
<protein>
    <submittedName>
        <fullName evidence="3">Uncharacterized protein</fullName>
    </submittedName>
</protein>
<proteinExistence type="predicted"/>
<name>A0A327JSM9_9HYPH</name>
<feature type="signal peptide" evidence="2">
    <location>
        <begin position="1"/>
        <end position="24"/>
    </location>
</feature>
<keyword evidence="4" id="KW-1185">Reference proteome</keyword>
<keyword evidence="2" id="KW-0732">Signal</keyword>
<feature type="compositionally biased region" description="Basic and acidic residues" evidence="1">
    <location>
        <begin position="41"/>
        <end position="53"/>
    </location>
</feature>
<gene>
    <name evidence="3" type="ORF">CH339_02280</name>
</gene>